<dbReference type="Proteomes" id="UP000186698">
    <property type="component" value="Chromosome 6L"/>
</dbReference>
<feature type="chain" id="PRO_5035301109" evidence="3">
    <location>
        <begin position="25"/>
        <end position="587"/>
    </location>
</feature>
<feature type="compositionally biased region" description="Low complexity" evidence="1">
    <location>
        <begin position="102"/>
        <end position="113"/>
    </location>
</feature>
<evidence type="ECO:0000256" key="1">
    <source>
        <dbReference type="SAM" id="MobiDB-lite"/>
    </source>
</evidence>
<organism evidence="4 5">
    <name type="scientific">Xenopus laevis</name>
    <name type="common">African clawed frog</name>
    <dbReference type="NCBI Taxonomy" id="8355"/>
    <lineage>
        <taxon>Eukaryota</taxon>
        <taxon>Metazoa</taxon>
        <taxon>Chordata</taxon>
        <taxon>Craniata</taxon>
        <taxon>Vertebrata</taxon>
        <taxon>Euteleostomi</taxon>
        <taxon>Amphibia</taxon>
        <taxon>Batrachia</taxon>
        <taxon>Anura</taxon>
        <taxon>Pipoidea</taxon>
        <taxon>Pipidae</taxon>
        <taxon>Xenopodinae</taxon>
        <taxon>Xenopus</taxon>
        <taxon>Xenopus</taxon>
    </lineage>
</organism>
<gene>
    <name evidence="5" type="primary">LOC121394715</name>
</gene>
<dbReference type="GeneID" id="121394715"/>
<evidence type="ECO:0000256" key="2">
    <source>
        <dbReference type="SAM" id="Phobius"/>
    </source>
</evidence>
<sequence length="587" mass="66997">MNSLSIIWIIVFGLYHLFYQSTSAFEINGFDETLDEPRIQWKRSVNGTEEDLNRKHVIPIVVIVVMLTFPVLGIIVWLVYVKIKQKKKVVHDVENPPVAAQPEETSPESPNSSALKKCKRKKQKKEVADAKEPPMTAELKHKAKAAEDVIRSVETVDNIETPSEAAQPEENTKTAKRSVNKERRRKKKIKKPVVKVENLPVTVQSEAATESPNSEKKEKKEAPSSIPEPKSGAFSPVNAFSLLESLVLLPKKPSENKKRKKVLRSMTIEEIIDNKEKGEGLQEQLKDIKSKSSTAQNLNISVLYKNIEDDDMEEDRAPSLKFELETSSFLPQTLEPSKPDIVIEIPEDSEIVIETPKNSETVIEIPEDSETEKQIEEKPIQPTGNICGNEEDELLLQMELLLLLLTCLHQSAEPDTEKQLVHVEPREDTCGDEELLCETEFCFILILTSIYKSAEPKREKQLVHVEPREDTCGDEELLFEAEFFLLLILASIYKSAEPEREVEPVTEDADKKDEPSLQEKEKTPRQVCKYYRFNKTTPKTTPKTTAIKMYEPTKRSWRKTKVCKLYGPGRSIQRKGKFHEPDKKDKE</sequence>
<keyword evidence="2" id="KW-1133">Transmembrane helix</keyword>
<keyword evidence="3" id="KW-0732">Signal</keyword>
<evidence type="ECO:0000256" key="3">
    <source>
        <dbReference type="SAM" id="SignalP"/>
    </source>
</evidence>
<accession>A0A8J1KYD5</accession>
<feature type="transmembrane region" description="Helical" evidence="2">
    <location>
        <begin position="57"/>
        <end position="80"/>
    </location>
</feature>
<feature type="compositionally biased region" description="Basic and acidic residues" evidence="1">
    <location>
        <begin position="125"/>
        <end position="151"/>
    </location>
</feature>
<name>A0A8J1KYD5_XENLA</name>
<evidence type="ECO:0000313" key="5">
    <source>
        <dbReference type="RefSeq" id="XP_041422321.1"/>
    </source>
</evidence>
<dbReference type="KEGG" id="xla:121394715"/>
<feature type="region of interest" description="Disordered" evidence="1">
    <location>
        <begin position="499"/>
        <end position="523"/>
    </location>
</feature>
<keyword evidence="2" id="KW-0812">Transmembrane</keyword>
<feature type="region of interest" description="Disordered" evidence="1">
    <location>
        <begin position="567"/>
        <end position="587"/>
    </location>
</feature>
<proteinExistence type="predicted"/>
<dbReference type="RefSeq" id="XP_041422321.1">
    <property type="nucleotide sequence ID" value="XM_041566387.1"/>
</dbReference>
<feature type="compositionally biased region" description="Basic and acidic residues" evidence="1">
    <location>
        <begin position="213"/>
        <end position="222"/>
    </location>
</feature>
<feature type="compositionally biased region" description="Basic residues" evidence="1">
    <location>
        <begin position="174"/>
        <end position="193"/>
    </location>
</feature>
<dbReference type="AlphaFoldDB" id="A0A8J1KYD5"/>
<feature type="compositionally biased region" description="Basic and acidic residues" evidence="1">
    <location>
        <begin position="578"/>
        <end position="587"/>
    </location>
</feature>
<feature type="signal peptide" evidence="3">
    <location>
        <begin position="1"/>
        <end position="24"/>
    </location>
</feature>
<feature type="region of interest" description="Disordered" evidence="1">
    <location>
        <begin position="98"/>
        <end position="234"/>
    </location>
</feature>
<keyword evidence="4" id="KW-1185">Reference proteome</keyword>
<protein>
    <submittedName>
        <fullName evidence="5">Uncharacterized protein LOC121394715</fullName>
    </submittedName>
</protein>
<reference evidence="5" key="1">
    <citation type="submission" date="2025-08" db="UniProtKB">
        <authorList>
            <consortium name="RefSeq"/>
        </authorList>
    </citation>
    <scope>IDENTIFICATION</scope>
    <source>
        <strain evidence="5">J_2021</strain>
        <tissue evidence="5">Erythrocytes</tissue>
    </source>
</reference>
<keyword evidence="2" id="KW-0472">Membrane</keyword>
<evidence type="ECO:0000313" key="4">
    <source>
        <dbReference type="Proteomes" id="UP000186698"/>
    </source>
</evidence>